<evidence type="ECO:0000256" key="1">
    <source>
        <dbReference type="SAM" id="MobiDB-lite"/>
    </source>
</evidence>
<feature type="compositionally biased region" description="Basic and acidic residues" evidence="1">
    <location>
        <begin position="106"/>
        <end position="119"/>
    </location>
</feature>
<sequence>MFGSQLGSLHPTFNLTVIIDEALMEEASRYSDQFSCSLFSSGKREISLSSTPSGQDREGVAIARVSDRGSGSEAVGGAVMGPLRMILANGREAEVLDLAGRESRTFEEASEGVSERVSQEDEEESDEEGNCVGILVAWLSLAAILECRRRASKGKFCFCLKE</sequence>
<evidence type="ECO:0000313" key="3">
    <source>
        <dbReference type="Proteomes" id="UP000288805"/>
    </source>
</evidence>
<gene>
    <name evidence="2" type="ORF">CK203_048198</name>
</gene>
<name>A0A438H3M3_VITVI</name>
<dbReference type="EMBL" id="QGNW01000286">
    <property type="protein sequence ID" value="RVW79095.1"/>
    <property type="molecule type" value="Genomic_DNA"/>
</dbReference>
<protein>
    <submittedName>
        <fullName evidence="2">Uncharacterized protein</fullName>
    </submittedName>
</protein>
<dbReference type="AlphaFoldDB" id="A0A438H3M3"/>
<dbReference type="Proteomes" id="UP000288805">
    <property type="component" value="Unassembled WGS sequence"/>
</dbReference>
<feature type="region of interest" description="Disordered" evidence="1">
    <location>
        <begin position="106"/>
        <end position="125"/>
    </location>
</feature>
<organism evidence="2 3">
    <name type="scientific">Vitis vinifera</name>
    <name type="common">Grape</name>
    <dbReference type="NCBI Taxonomy" id="29760"/>
    <lineage>
        <taxon>Eukaryota</taxon>
        <taxon>Viridiplantae</taxon>
        <taxon>Streptophyta</taxon>
        <taxon>Embryophyta</taxon>
        <taxon>Tracheophyta</taxon>
        <taxon>Spermatophyta</taxon>
        <taxon>Magnoliopsida</taxon>
        <taxon>eudicotyledons</taxon>
        <taxon>Gunneridae</taxon>
        <taxon>Pentapetalae</taxon>
        <taxon>rosids</taxon>
        <taxon>Vitales</taxon>
        <taxon>Vitaceae</taxon>
        <taxon>Viteae</taxon>
        <taxon>Vitis</taxon>
    </lineage>
</organism>
<comment type="caution">
    <text evidence="2">The sequence shown here is derived from an EMBL/GenBank/DDBJ whole genome shotgun (WGS) entry which is preliminary data.</text>
</comment>
<evidence type="ECO:0000313" key="2">
    <source>
        <dbReference type="EMBL" id="RVW79095.1"/>
    </source>
</evidence>
<accession>A0A438H3M3</accession>
<proteinExistence type="predicted"/>
<reference evidence="2 3" key="1">
    <citation type="journal article" date="2018" name="PLoS Genet.">
        <title>Population sequencing reveals clonal diversity and ancestral inbreeding in the grapevine cultivar Chardonnay.</title>
        <authorList>
            <person name="Roach M.J."/>
            <person name="Johnson D.L."/>
            <person name="Bohlmann J."/>
            <person name="van Vuuren H.J."/>
            <person name="Jones S.J."/>
            <person name="Pretorius I.S."/>
            <person name="Schmidt S.A."/>
            <person name="Borneman A.R."/>
        </authorList>
    </citation>
    <scope>NUCLEOTIDE SEQUENCE [LARGE SCALE GENOMIC DNA]</scope>
    <source>
        <strain evidence="3">cv. Chardonnay</strain>
        <tissue evidence="2">Leaf</tissue>
    </source>
</reference>